<dbReference type="PANTHER" id="PTHR21467">
    <property type="entry name" value="PROTEIN PHOSPHATASE 4 REGULATORY SUBUNIT 4 PPP4R4"/>
    <property type="match status" value="1"/>
</dbReference>
<gene>
    <name evidence="2" type="ORF">IZO911_LOCUS20619</name>
</gene>
<dbReference type="EMBL" id="CAJNOE010000215">
    <property type="protein sequence ID" value="CAF1056328.1"/>
    <property type="molecule type" value="Genomic_DNA"/>
</dbReference>
<proteinExistence type="predicted"/>
<keyword evidence="1" id="KW-0472">Membrane</keyword>
<dbReference type="AlphaFoldDB" id="A0A814KWL8"/>
<dbReference type="Proteomes" id="UP000663860">
    <property type="component" value="Unassembled WGS sequence"/>
</dbReference>
<dbReference type="Gene3D" id="1.25.10.10">
    <property type="entry name" value="Leucine-rich Repeat Variant"/>
    <property type="match status" value="1"/>
</dbReference>
<evidence type="ECO:0000313" key="3">
    <source>
        <dbReference type="Proteomes" id="UP000663860"/>
    </source>
</evidence>
<feature type="transmembrane region" description="Helical" evidence="1">
    <location>
        <begin position="76"/>
        <end position="94"/>
    </location>
</feature>
<dbReference type="InterPro" id="IPR011989">
    <property type="entry name" value="ARM-like"/>
</dbReference>
<dbReference type="PANTHER" id="PTHR21467:SF0">
    <property type="entry name" value="SERINE_THREONINE-PROTEIN PHOSPHATASE 4 REGULATORY SUBUNIT 4"/>
    <property type="match status" value="1"/>
</dbReference>
<name>A0A814KWL8_9BILA</name>
<evidence type="ECO:0000313" key="2">
    <source>
        <dbReference type="EMBL" id="CAF1056328.1"/>
    </source>
</evidence>
<keyword evidence="1" id="KW-1133">Transmembrane helix</keyword>
<accession>A0A814KWL8</accession>
<dbReference type="SUPFAM" id="SSF48371">
    <property type="entry name" value="ARM repeat"/>
    <property type="match status" value="1"/>
</dbReference>
<dbReference type="InterPro" id="IPR016024">
    <property type="entry name" value="ARM-type_fold"/>
</dbReference>
<reference evidence="2" key="1">
    <citation type="submission" date="2021-02" db="EMBL/GenBank/DDBJ databases">
        <authorList>
            <person name="Nowell W R."/>
        </authorList>
    </citation>
    <scope>NUCLEOTIDE SEQUENCE</scope>
</reference>
<sequence length="274" mass="31775">MSSVALSVLTLTLGMFFILIGQFKVTPKYFPDIYEDMRREFGRINKVFPLYQITNWRPYAKNYRMTIGILQEHQNLFLLLLYVCLIYAMHLLTIPECRLASAKHFSSVIDYLGNDGFTNELEEIFSQLCNDNDTKIRSVMLPTITNLAKLYNNNNNNEKKYLLIIWNGFLTLLNNTNHDVMLAIAANLLNIIMAFSRDKTEGFLNGAICSLSAISDPETFVTHLLEYERRIFENTLSWRSYILCLQAFVHLPNLLSSELIQTKILPRVFSRIFT</sequence>
<dbReference type="InterPro" id="IPR039918">
    <property type="entry name" value="PPP4R4"/>
</dbReference>
<evidence type="ECO:0000256" key="1">
    <source>
        <dbReference type="SAM" id="Phobius"/>
    </source>
</evidence>
<feature type="non-terminal residue" evidence="2">
    <location>
        <position position="274"/>
    </location>
</feature>
<comment type="caution">
    <text evidence="2">The sequence shown here is derived from an EMBL/GenBank/DDBJ whole genome shotgun (WGS) entry which is preliminary data.</text>
</comment>
<organism evidence="2 3">
    <name type="scientific">Adineta steineri</name>
    <dbReference type="NCBI Taxonomy" id="433720"/>
    <lineage>
        <taxon>Eukaryota</taxon>
        <taxon>Metazoa</taxon>
        <taxon>Spiralia</taxon>
        <taxon>Gnathifera</taxon>
        <taxon>Rotifera</taxon>
        <taxon>Eurotatoria</taxon>
        <taxon>Bdelloidea</taxon>
        <taxon>Adinetida</taxon>
        <taxon>Adinetidae</taxon>
        <taxon>Adineta</taxon>
    </lineage>
</organism>
<protein>
    <submittedName>
        <fullName evidence="2">Uncharacterized protein</fullName>
    </submittedName>
</protein>
<keyword evidence="1" id="KW-0812">Transmembrane</keyword>